<organism evidence="2 3">
    <name type="scientific">Streptomyces chrestomyceticus</name>
    <dbReference type="NCBI Taxonomy" id="68185"/>
    <lineage>
        <taxon>Bacteria</taxon>
        <taxon>Bacillati</taxon>
        <taxon>Actinomycetota</taxon>
        <taxon>Actinomycetes</taxon>
        <taxon>Kitasatosporales</taxon>
        <taxon>Streptomycetaceae</taxon>
        <taxon>Streptomyces</taxon>
    </lineage>
</organism>
<sequence length="139" mass="15380">MAQTVSNVLCVRFEELVAESVKLVHAMTRYQFAVSDSALKIAPLRCHGGDMSLGEDELGVEGALRTFAEDIGLSFHTVRTYRWVAARWPAEQRQECVPFRPTGFWRTAFLTLRSMPDGWVQPGAPGQGRPSGGTALGRR</sequence>
<accession>A0ABU7WR04</accession>
<protein>
    <submittedName>
        <fullName evidence="2">Uncharacterized protein</fullName>
    </submittedName>
</protein>
<dbReference type="EMBL" id="JAVFKM010000004">
    <property type="protein sequence ID" value="MEF3113852.1"/>
    <property type="molecule type" value="Genomic_DNA"/>
</dbReference>
<dbReference type="RefSeq" id="WP_331786431.1">
    <property type="nucleotide sequence ID" value="NZ_JAVFKM010000004.1"/>
</dbReference>
<feature type="compositionally biased region" description="Gly residues" evidence="1">
    <location>
        <begin position="125"/>
        <end position="139"/>
    </location>
</feature>
<proteinExistence type="predicted"/>
<gene>
    <name evidence="2" type="ORF">RB636_11705</name>
</gene>
<reference evidence="2 3" key="1">
    <citation type="submission" date="2023-08" db="EMBL/GenBank/DDBJ databases">
        <authorList>
            <person name="Sharma P."/>
            <person name="Verma V."/>
            <person name="Mohan M.K."/>
            <person name="Dubey A.K."/>
        </authorList>
    </citation>
    <scope>NUCLEOTIDE SEQUENCE [LARGE SCALE GENOMIC DNA]</scope>
    <source>
        <strain evidence="2 3">ADP4</strain>
    </source>
</reference>
<comment type="caution">
    <text evidence="2">The sequence shown here is derived from an EMBL/GenBank/DDBJ whole genome shotgun (WGS) entry which is preliminary data.</text>
</comment>
<name>A0ABU7WR04_9ACTN</name>
<evidence type="ECO:0000313" key="2">
    <source>
        <dbReference type="EMBL" id="MEF3113852.1"/>
    </source>
</evidence>
<keyword evidence="3" id="KW-1185">Reference proteome</keyword>
<dbReference type="Proteomes" id="UP001348265">
    <property type="component" value="Unassembled WGS sequence"/>
</dbReference>
<evidence type="ECO:0000256" key="1">
    <source>
        <dbReference type="SAM" id="MobiDB-lite"/>
    </source>
</evidence>
<feature type="region of interest" description="Disordered" evidence="1">
    <location>
        <begin position="118"/>
        <end position="139"/>
    </location>
</feature>
<evidence type="ECO:0000313" key="3">
    <source>
        <dbReference type="Proteomes" id="UP001348265"/>
    </source>
</evidence>